<evidence type="ECO:0000313" key="5">
    <source>
        <dbReference type="RefSeq" id="XP_008469428.1"/>
    </source>
</evidence>
<dbReference type="RefSeq" id="XP_008469428.1">
    <property type="nucleotide sequence ID" value="XM_008471206.3"/>
</dbReference>
<dbReference type="PANTHER" id="PTHR23166">
    <property type="entry name" value="FILAMIN/GPBP-INTERACTING PROTEIN"/>
    <property type="match status" value="1"/>
</dbReference>
<keyword evidence="4" id="KW-1185">Reference proteome</keyword>
<dbReference type="GeneID" id="103506800"/>
<dbReference type="KEGG" id="dci:103506800"/>
<dbReference type="InterPro" id="IPR050719">
    <property type="entry name" value="Cortactin-Actin_Reg"/>
</dbReference>
<feature type="compositionally biased region" description="Low complexity" evidence="2">
    <location>
        <begin position="188"/>
        <end position="199"/>
    </location>
</feature>
<accession>A0A1S3CWU2</accession>
<evidence type="ECO:0000259" key="3">
    <source>
        <dbReference type="Pfam" id="PF09727"/>
    </source>
</evidence>
<dbReference type="Pfam" id="PF09727">
    <property type="entry name" value="CortBP2"/>
    <property type="match status" value="1"/>
</dbReference>
<dbReference type="InterPro" id="IPR019131">
    <property type="entry name" value="Cortactin-binding_p2_N"/>
</dbReference>
<protein>
    <submittedName>
        <fullName evidence="5">Lysine-rich arabinogalactan protein 19</fullName>
    </submittedName>
</protein>
<feature type="domain" description="Cortactin-binding protein-2 N-terminal" evidence="3">
    <location>
        <begin position="52"/>
        <end position="94"/>
    </location>
</feature>
<keyword evidence="1" id="KW-0175">Coiled coil</keyword>
<dbReference type="STRING" id="121845.A0A1S3CWU2"/>
<dbReference type="Proteomes" id="UP000079169">
    <property type="component" value="Unplaced"/>
</dbReference>
<dbReference type="PANTHER" id="PTHR23166:SF5">
    <property type="entry name" value="CTTNBP2 N-TERMINAL-LIKE PROTEIN"/>
    <property type="match status" value="1"/>
</dbReference>
<proteinExistence type="predicted"/>
<dbReference type="AlphaFoldDB" id="A0A1S3CWU2"/>
<feature type="region of interest" description="Disordered" evidence="2">
    <location>
        <begin position="131"/>
        <end position="199"/>
    </location>
</feature>
<gene>
    <name evidence="5" type="primary">LOC103506800</name>
</gene>
<name>A0A1S3CWU2_DIACI</name>
<dbReference type="PaxDb" id="121845-A0A1S3CWU2"/>
<evidence type="ECO:0000256" key="2">
    <source>
        <dbReference type="SAM" id="MobiDB-lite"/>
    </source>
</evidence>
<feature type="compositionally biased region" description="Pro residues" evidence="2">
    <location>
        <begin position="138"/>
        <end position="150"/>
    </location>
</feature>
<organism evidence="4 5">
    <name type="scientific">Diaphorina citri</name>
    <name type="common">Asian citrus psyllid</name>
    <dbReference type="NCBI Taxonomy" id="121845"/>
    <lineage>
        <taxon>Eukaryota</taxon>
        <taxon>Metazoa</taxon>
        <taxon>Ecdysozoa</taxon>
        <taxon>Arthropoda</taxon>
        <taxon>Hexapoda</taxon>
        <taxon>Insecta</taxon>
        <taxon>Pterygota</taxon>
        <taxon>Neoptera</taxon>
        <taxon>Paraneoptera</taxon>
        <taxon>Hemiptera</taxon>
        <taxon>Sternorrhyncha</taxon>
        <taxon>Psylloidea</taxon>
        <taxon>Psyllidae</taxon>
        <taxon>Diaphorininae</taxon>
        <taxon>Diaphorina</taxon>
    </lineage>
</organism>
<reference evidence="5" key="1">
    <citation type="submission" date="2025-08" db="UniProtKB">
        <authorList>
            <consortium name="RefSeq"/>
        </authorList>
    </citation>
    <scope>IDENTIFICATION</scope>
</reference>
<evidence type="ECO:0000313" key="4">
    <source>
        <dbReference type="Proteomes" id="UP000079169"/>
    </source>
</evidence>
<sequence>MKKMARVTNEQSNGFTKDLGETTSVCKLMNNYEMLDKATTSSSTLKRNPKMELNKPDLLKLLSYLEGELQARDVVIATLKMDKKGQQTPPPRAGVVNPPVPAAVNSKLYANLPLTPPSTKLPDAMNTIKKVPGVGRGIPPPVPPNKPQIPPKKDSLLNRRTDFPGAPVTPVPVPAEDKTIKPSPPTVPHTTPSVEKSDH</sequence>
<feature type="compositionally biased region" description="Basic and acidic residues" evidence="2">
    <location>
        <begin position="151"/>
        <end position="162"/>
    </location>
</feature>
<evidence type="ECO:0000256" key="1">
    <source>
        <dbReference type="ARBA" id="ARBA00023054"/>
    </source>
</evidence>